<reference evidence="1" key="1">
    <citation type="submission" date="2021-04" db="EMBL/GenBank/DDBJ databases">
        <authorList>
            <person name="Pira H."/>
            <person name="Risdian C."/>
            <person name="Wink J."/>
        </authorList>
    </citation>
    <scope>NUCLEOTIDE SEQUENCE</scope>
    <source>
        <strain evidence="1">WH158</strain>
    </source>
</reference>
<proteinExistence type="predicted"/>
<organism evidence="1 2">
    <name type="scientific">Erythrobacter crassostreae</name>
    <dbReference type="NCBI Taxonomy" id="2828328"/>
    <lineage>
        <taxon>Bacteria</taxon>
        <taxon>Pseudomonadati</taxon>
        <taxon>Pseudomonadota</taxon>
        <taxon>Alphaproteobacteria</taxon>
        <taxon>Sphingomonadales</taxon>
        <taxon>Erythrobacteraceae</taxon>
        <taxon>Erythrobacter/Porphyrobacter group</taxon>
        <taxon>Erythrobacter</taxon>
    </lineage>
</organism>
<dbReference type="GO" id="GO:0004497">
    <property type="term" value="F:monooxygenase activity"/>
    <property type="evidence" value="ECO:0007669"/>
    <property type="project" value="InterPro"/>
</dbReference>
<protein>
    <submittedName>
        <fullName evidence="1">Tryptophan 7-halogenase</fullName>
    </submittedName>
</protein>
<dbReference type="InterPro" id="IPR006905">
    <property type="entry name" value="Flavin_halogenase"/>
</dbReference>
<dbReference type="Pfam" id="PF04820">
    <property type="entry name" value="Trp_halogenase"/>
    <property type="match status" value="1"/>
</dbReference>
<dbReference type="EMBL" id="JAGSPC010000004">
    <property type="protein sequence ID" value="MBV7260344.1"/>
    <property type="molecule type" value="Genomic_DNA"/>
</dbReference>
<dbReference type="InterPro" id="IPR033856">
    <property type="entry name" value="Trp_halogen"/>
</dbReference>
<dbReference type="PANTHER" id="PTHR43747">
    <property type="entry name" value="FAD-BINDING PROTEIN"/>
    <property type="match status" value="1"/>
</dbReference>
<keyword evidence="2" id="KW-1185">Reference proteome</keyword>
<evidence type="ECO:0000313" key="2">
    <source>
        <dbReference type="Proteomes" id="UP001138681"/>
    </source>
</evidence>
<dbReference type="PIRSF" id="PIRSF011396">
    <property type="entry name" value="Trp_halogenase"/>
    <property type="match status" value="1"/>
</dbReference>
<dbReference type="InterPro" id="IPR050816">
    <property type="entry name" value="Flavin-dep_Halogenase_NPB"/>
</dbReference>
<dbReference type="Proteomes" id="UP001138681">
    <property type="component" value="Unassembled WGS sequence"/>
</dbReference>
<name>A0A9X1F5N0_9SPHN</name>
<evidence type="ECO:0000313" key="1">
    <source>
        <dbReference type="EMBL" id="MBV7260344.1"/>
    </source>
</evidence>
<comment type="caution">
    <text evidence="1">The sequence shown here is derived from an EMBL/GenBank/DDBJ whole genome shotgun (WGS) entry which is preliminary data.</text>
</comment>
<dbReference type="AlphaFoldDB" id="A0A9X1F5N0"/>
<gene>
    <name evidence="1" type="ORF">KCG46_12255</name>
</gene>
<dbReference type="PANTHER" id="PTHR43747:SF4">
    <property type="entry name" value="FLAVIN-DEPENDENT TRYPTOPHAN HALOGENASE"/>
    <property type="match status" value="1"/>
</dbReference>
<sequence>MSGIDSEGTVNRVVIVGGGTAGWMTAAGLASMLGPTGLDITLIESEAIGVVGVGEATLPHLKQFNDTIGVNEAEFMAATSATFKLGIEFVNWGRKGDSYIHPFGEFGLPNEGVAFHHYWRKFADRPDVGPLDEYSLPVIACRNGKFQPPSEDPRSVFSTYRYAYQFDALQYGPFMRSLSEKRGVKRIEGKVTDVALDAESGHITSLTLDDGQEIEGDLFVDCTGFFGLLIEKTLQTGYDDWSEWLPADRAVAMPCESAGPPVPYTRATAHEAGWSWRIPLQHRTGNGHVYSSQFLDDDAAAETLIAGLDGKPLADPRFLRFVTGKRKKLWNRNVVAIGLSGGFLEPLESTSIYLIQEGITKLLELFPRSHDNAVEEREYNHWMDLQFERVRDFLLLHYNATERDDSDFWNHMRTMNVPDSLRERLSLFDAHGHVSAYEHGLFLVPSWIAVLIGQRAMPGGYDARVDRIPDEQVLQHLAGLKGHMAKAAGSMGDHTGFLTSHAGMGRTV</sequence>
<accession>A0A9X1F5N0</accession>
<dbReference type="RefSeq" id="WP_218405729.1">
    <property type="nucleotide sequence ID" value="NZ_JAGSPC010000004.1"/>
</dbReference>